<evidence type="ECO:0000256" key="1">
    <source>
        <dbReference type="SAM" id="Phobius"/>
    </source>
</evidence>
<dbReference type="InterPro" id="IPR052053">
    <property type="entry name" value="IM_YidH-like"/>
</dbReference>
<gene>
    <name evidence="2" type="ORF">D9611_006445</name>
</gene>
<evidence type="ECO:0000313" key="2">
    <source>
        <dbReference type="EMBL" id="KAF5336136.1"/>
    </source>
</evidence>
<dbReference type="PANTHER" id="PTHR34187:SF3">
    <property type="entry name" value="DUF DOMAIN PROTEIN (AFU_ORTHOLOGUE AFUA_6G11150)"/>
    <property type="match status" value="1"/>
</dbReference>
<evidence type="ECO:0000313" key="3">
    <source>
        <dbReference type="Proteomes" id="UP000541558"/>
    </source>
</evidence>
<keyword evidence="1" id="KW-0812">Transmembrane</keyword>
<proteinExistence type="predicted"/>
<dbReference type="PANTHER" id="PTHR34187">
    <property type="entry name" value="FGR18P"/>
    <property type="match status" value="1"/>
</dbReference>
<name>A0A8H5C7S0_9AGAR</name>
<dbReference type="Proteomes" id="UP000541558">
    <property type="component" value="Unassembled WGS sequence"/>
</dbReference>
<keyword evidence="3" id="KW-1185">Reference proteome</keyword>
<reference evidence="2 3" key="1">
    <citation type="journal article" date="2020" name="ISME J.">
        <title>Uncovering the hidden diversity of litter-decomposition mechanisms in mushroom-forming fungi.</title>
        <authorList>
            <person name="Floudas D."/>
            <person name="Bentzer J."/>
            <person name="Ahren D."/>
            <person name="Johansson T."/>
            <person name="Persson P."/>
            <person name="Tunlid A."/>
        </authorList>
    </citation>
    <scope>NUCLEOTIDE SEQUENCE [LARGE SCALE GENOMIC DNA]</scope>
    <source>
        <strain evidence="2 3">CBS 175.51</strain>
    </source>
</reference>
<organism evidence="2 3">
    <name type="scientific">Ephemerocybe angulata</name>
    <dbReference type="NCBI Taxonomy" id="980116"/>
    <lineage>
        <taxon>Eukaryota</taxon>
        <taxon>Fungi</taxon>
        <taxon>Dikarya</taxon>
        <taxon>Basidiomycota</taxon>
        <taxon>Agaricomycotina</taxon>
        <taxon>Agaricomycetes</taxon>
        <taxon>Agaricomycetidae</taxon>
        <taxon>Agaricales</taxon>
        <taxon>Agaricineae</taxon>
        <taxon>Psathyrellaceae</taxon>
        <taxon>Ephemerocybe</taxon>
    </lineage>
</organism>
<dbReference type="AlphaFoldDB" id="A0A8H5C7S0"/>
<sequence>MSSRRVKNTGSTARDFCMLERNLLAHFKLAMLLSVMTASLLLQARLVPEKEGQKQYQIVPLASVEFACAVLCIIAGIWEYYQGYQDLVTSKPFWGSGKVHGTLMAPVALVIFTTCIIFVVYN</sequence>
<keyword evidence="1" id="KW-0472">Membrane</keyword>
<keyword evidence="1" id="KW-1133">Transmembrane helix</keyword>
<feature type="transmembrane region" description="Helical" evidence="1">
    <location>
        <begin position="101"/>
        <end position="121"/>
    </location>
</feature>
<feature type="transmembrane region" description="Helical" evidence="1">
    <location>
        <begin position="58"/>
        <end position="81"/>
    </location>
</feature>
<dbReference type="EMBL" id="JAACJK010000059">
    <property type="protein sequence ID" value="KAF5336136.1"/>
    <property type="molecule type" value="Genomic_DNA"/>
</dbReference>
<comment type="caution">
    <text evidence="2">The sequence shown here is derived from an EMBL/GenBank/DDBJ whole genome shotgun (WGS) entry which is preliminary data.</text>
</comment>
<accession>A0A8H5C7S0</accession>
<feature type="transmembrane region" description="Helical" evidence="1">
    <location>
        <begin position="23"/>
        <end position="46"/>
    </location>
</feature>
<evidence type="ECO:0008006" key="4">
    <source>
        <dbReference type="Google" id="ProtNLM"/>
    </source>
</evidence>
<dbReference type="OrthoDB" id="3168838at2759"/>
<protein>
    <recommendedName>
        <fullName evidence="4">DUF202 domain-containing protein</fullName>
    </recommendedName>
</protein>